<protein>
    <submittedName>
        <fullName evidence="1">Uncharacterized protein</fullName>
    </submittedName>
</protein>
<dbReference type="EMBL" id="LAZR01033127">
    <property type="protein sequence ID" value="KKL48981.1"/>
    <property type="molecule type" value="Genomic_DNA"/>
</dbReference>
<proteinExistence type="predicted"/>
<reference evidence="1" key="1">
    <citation type="journal article" date="2015" name="Nature">
        <title>Complex archaea that bridge the gap between prokaryotes and eukaryotes.</title>
        <authorList>
            <person name="Spang A."/>
            <person name="Saw J.H."/>
            <person name="Jorgensen S.L."/>
            <person name="Zaremba-Niedzwiedzka K."/>
            <person name="Martijn J."/>
            <person name="Lind A.E."/>
            <person name="van Eijk R."/>
            <person name="Schleper C."/>
            <person name="Guy L."/>
            <person name="Ettema T.J."/>
        </authorList>
    </citation>
    <scope>NUCLEOTIDE SEQUENCE</scope>
</reference>
<comment type="caution">
    <text evidence="1">The sequence shown here is derived from an EMBL/GenBank/DDBJ whole genome shotgun (WGS) entry which is preliminary data.</text>
</comment>
<organism evidence="1">
    <name type="scientific">marine sediment metagenome</name>
    <dbReference type="NCBI Taxonomy" id="412755"/>
    <lineage>
        <taxon>unclassified sequences</taxon>
        <taxon>metagenomes</taxon>
        <taxon>ecological metagenomes</taxon>
    </lineage>
</organism>
<evidence type="ECO:0000313" key="1">
    <source>
        <dbReference type="EMBL" id="KKL48981.1"/>
    </source>
</evidence>
<name>A0A0F9D5K9_9ZZZZ</name>
<dbReference type="AlphaFoldDB" id="A0A0F9D5K9"/>
<accession>A0A0F9D5K9</accession>
<gene>
    <name evidence="1" type="ORF">LCGC14_2320100</name>
</gene>
<sequence>MLTVKQIAVGLVTQARTLPRGDPKVKQLLDAAGKIMAVELIKRSKKC</sequence>